<gene>
    <name evidence="8" type="ORF">KDK92_02405</name>
</gene>
<dbReference type="InterPro" id="IPR050890">
    <property type="entry name" value="PTS_EIIA_component"/>
</dbReference>
<evidence type="ECO:0000256" key="5">
    <source>
        <dbReference type="ARBA" id="ARBA00022683"/>
    </source>
</evidence>
<comment type="subcellular location">
    <subcellularLocation>
        <location evidence="1">Cytoplasm</location>
    </subcellularLocation>
</comment>
<sequence length="159" mass="17717">MFNLFKKNKTLNIKAPLKGEYINIAETPDHVFSNKMLGDGIAIKPKEEVIHSPIEGIIEMIFHTNHAVGLKTKDGIEILIHIGIDTVELGGKGFLRIAEDGTNVKVGDPIIKFDRRFIKEKGKSDIVIMVVTNGAEIKRFKTTLGTKTMGEDVIEIIYE</sequence>
<keyword evidence="3 8" id="KW-0762">Sugar transport</keyword>
<dbReference type="FunFam" id="2.70.70.10:FF:000001">
    <property type="entry name" value="PTS system glucose-specific IIA component"/>
    <property type="match status" value="1"/>
</dbReference>
<keyword evidence="4" id="KW-0808">Transferase</keyword>
<proteinExistence type="predicted"/>
<name>A0A9J6NZK2_9CLOT</name>
<keyword evidence="9" id="KW-1185">Reference proteome</keyword>
<dbReference type="EMBL" id="JAGSOJ010000001">
    <property type="protein sequence ID" value="MCM1988576.1"/>
    <property type="molecule type" value="Genomic_DNA"/>
</dbReference>
<reference evidence="8" key="2">
    <citation type="submission" date="2021-04" db="EMBL/GenBank/DDBJ databases">
        <authorList>
            <person name="Dong X."/>
        </authorList>
    </citation>
    <scope>NUCLEOTIDE SEQUENCE</scope>
    <source>
        <strain evidence="8">ZWT</strain>
    </source>
</reference>
<dbReference type="GO" id="GO:0009401">
    <property type="term" value="P:phosphoenolpyruvate-dependent sugar phosphotransferase system"/>
    <property type="evidence" value="ECO:0007669"/>
    <property type="project" value="UniProtKB-KW"/>
</dbReference>
<accession>A0A9J6NZK2</accession>
<organism evidence="8 9">
    <name type="scientific">Oceanirhabdus seepicola</name>
    <dbReference type="NCBI Taxonomy" id="2828781"/>
    <lineage>
        <taxon>Bacteria</taxon>
        <taxon>Bacillati</taxon>
        <taxon>Bacillota</taxon>
        <taxon>Clostridia</taxon>
        <taxon>Eubacteriales</taxon>
        <taxon>Clostridiaceae</taxon>
        <taxon>Oceanirhabdus</taxon>
    </lineage>
</organism>
<comment type="caution">
    <text evidence="8">The sequence shown here is derived from an EMBL/GenBank/DDBJ whole genome shotgun (WGS) entry which is preliminary data.</text>
</comment>
<keyword evidence="6" id="KW-0418">Kinase</keyword>
<evidence type="ECO:0000313" key="8">
    <source>
        <dbReference type="EMBL" id="MCM1988576.1"/>
    </source>
</evidence>
<dbReference type="InterPro" id="IPR011055">
    <property type="entry name" value="Dup_hybrid_motif"/>
</dbReference>
<evidence type="ECO:0000256" key="1">
    <source>
        <dbReference type="ARBA" id="ARBA00004496"/>
    </source>
</evidence>
<dbReference type="PANTHER" id="PTHR45008:SF1">
    <property type="entry name" value="PTS SYSTEM GLUCOSE-SPECIFIC EIIA COMPONENT"/>
    <property type="match status" value="1"/>
</dbReference>
<dbReference type="GO" id="GO:0005737">
    <property type="term" value="C:cytoplasm"/>
    <property type="evidence" value="ECO:0007669"/>
    <property type="project" value="UniProtKB-SubCell"/>
</dbReference>
<feature type="domain" description="PTS EIIA type-1" evidence="7">
    <location>
        <begin position="29"/>
        <end position="133"/>
    </location>
</feature>
<reference evidence="8" key="1">
    <citation type="journal article" date="2021" name="mSystems">
        <title>Bacteria and Archaea Synergistically Convert Glycine Betaine to Biogenic Methane in the Formosa Cold Seep of the South China Sea.</title>
        <authorList>
            <person name="Li L."/>
            <person name="Zhang W."/>
            <person name="Zhang S."/>
            <person name="Song L."/>
            <person name="Sun Q."/>
            <person name="Zhang H."/>
            <person name="Xiang H."/>
            <person name="Dong X."/>
        </authorList>
    </citation>
    <scope>NUCLEOTIDE SEQUENCE</scope>
    <source>
        <strain evidence="8">ZWT</strain>
    </source>
</reference>
<dbReference type="Pfam" id="PF00358">
    <property type="entry name" value="PTS_EIIA_1"/>
    <property type="match status" value="1"/>
</dbReference>
<evidence type="ECO:0000256" key="6">
    <source>
        <dbReference type="ARBA" id="ARBA00022777"/>
    </source>
</evidence>
<evidence type="ECO:0000256" key="2">
    <source>
        <dbReference type="ARBA" id="ARBA00022448"/>
    </source>
</evidence>
<dbReference type="PROSITE" id="PS51093">
    <property type="entry name" value="PTS_EIIA_TYPE_1"/>
    <property type="match status" value="1"/>
</dbReference>
<dbReference type="RefSeq" id="WP_250857441.1">
    <property type="nucleotide sequence ID" value="NZ_JAGSOJ010000001.1"/>
</dbReference>
<evidence type="ECO:0000313" key="9">
    <source>
        <dbReference type="Proteomes" id="UP001056429"/>
    </source>
</evidence>
<dbReference type="GO" id="GO:0016301">
    <property type="term" value="F:kinase activity"/>
    <property type="evidence" value="ECO:0007669"/>
    <property type="project" value="UniProtKB-KW"/>
</dbReference>
<dbReference type="PANTHER" id="PTHR45008">
    <property type="entry name" value="PTS SYSTEM GLUCOSE-SPECIFIC EIIA COMPONENT"/>
    <property type="match status" value="1"/>
</dbReference>
<dbReference type="PROSITE" id="PS00371">
    <property type="entry name" value="PTS_EIIA_TYPE_1_HIS"/>
    <property type="match status" value="1"/>
</dbReference>
<dbReference type="Proteomes" id="UP001056429">
    <property type="component" value="Unassembled WGS sequence"/>
</dbReference>
<keyword evidence="5" id="KW-0598">Phosphotransferase system</keyword>
<protein>
    <submittedName>
        <fullName evidence="8">PTS glucose transporter subunit IIA</fullName>
    </submittedName>
</protein>
<dbReference type="Gene3D" id="2.70.70.10">
    <property type="entry name" value="Glucose Permease (Domain IIA)"/>
    <property type="match status" value="1"/>
</dbReference>
<dbReference type="InterPro" id="IPR001127">
    <property type="entry name" value="PTS_EIIA_1_perm"/>
</dbReference>
<dbReference type="NCBIfam" id="TIGR00830">
    <property type="entry name" value="PTBA"/>
    <property type="match status" value="1"/>
</dbReference>
<dbReference type="SUPFAM" id="SSF51261">
    <property type="entry name" value="Duplicated hybrid motif"/>
    <property type="match status" value="1"/>
</dbReference>
<keyword evidence="2" id="KW-0813">Transport</keyword>
<evidence type="ECO:0000256" key="4">
    <source>
        <dbReference type="ARBA" id="ARBA00022679"/>
    </source>
</evidence>
<evidence type="ECO:0000256" key="3">
    <source>
        <dbReference type="ARBA" id="ARBA00022597"/>
    </source>
</evidence>
<dbReference type="AlphaFoldDB" id="A0A9J6NZK2"/>
<evidence type="ECO:0000259" key="7">
    <source>
        <dbReference type="PROSITE" id="PS51093"/>
    </source>
</evidence>